<dbReference type="PIRSF" id="PIRSF005917">
    <property type="entry name" value="MTase_YraL"/>
    <property type="match status" value="1"/>
</dbReference>
<keyword evidence="8" id="KW-1185">Reference proteome</keyword>
<evidence type="ECO:0000313" key="8">
    <source>
        <dbReference type="Proteomes" id="UP000326570"/>
    </source>
</evidence>
<dbReference type="InterPro" id="IPR035996">
    <property type="entry name" value="4pyrrol_Methylase_sf"/>
</dbReference>
<dbReference type="InterPro" id="IPR014777">
    <property type="entry name" value="4pyrrole_Mease_sub1"/>
</dbReference>
<proteinExistence type="predicted"/>
<dbReference type="Proteomes" id="UP000326570">
    <property type="component" value="Unassembled WGS sequence"/>
</dbReference>
<organism evidence="7 8">
    <name type="scientific">Adhaeribacter soli</name>
    <dbReference type="NCBI Taxonomy" id="2607655"/>
    <lineage>
        <taxon>Bacteria</taxon>
        <taxon>Pseudomonadati</taxon>
        <taxon>Bacteroidota</taxon>
        <taxon>Cytophagia</taxon>
        <taxon>Cytophagales</taxon>
        <taxon>Hymenobacteraceae</taxon>
        <taxon>Adhaeribacter</taxon>
    </lineage>
</organism>
<evidence type="ECO:0000313" key="7">
    <source>
        <dbReference type="EMBL" id="KAA9325470.1"/>
    </source>
</evidence>
<dbReference type="GO" id="GO:0008168">
    <property type="term" value="F:methyltransferase activity"/>
    <property type="evidence" value="ECO:0007669"/>
    <property type="project" value="UniProtKB-KW"/>
</dbReference>
<evidence type="ECO:0000256" key="4">
    <source>
        <dbReference type="ARBA" id="ARBA00022679"/>
    </source>
</evidence>
<reference evidence="7 8" key="1">
    <citation type="submission" date="2019-09" db="EMBL/GenBank/DDBJ databases">
        <title>Genome sequence of Adhaeribacter sp. M2.</title>
        <authorList>
            <person name="Srinivasan S."/>
        </authorList>
    </citation>
    <scope>NUCLEOTIDE SEQUENCE [LARGE SCALE GENOMIC DNA]</scope>
    <source>
        <strain evidence="7 8">M2</strain>
    </source>
</reference>
<dbReference type="AlphaFoldDB" id="A0A5N1IPS7"/>
<dbReference type="InterPro" id="IPR000878">
    <property type="entry name" value="4pyrrol_Mease"/>
</dbReference>
<dbReference type="GO" id="GO:0006364">
    <property type="term" value="P:rRNA processing"/>
    <property type="evidence" value="ECO:0007669"/>
    <property type="project" value="UniProtKB-KW"/>
</dbReference>
<evidence type="ECO:0000256" key="1">
    <source>
        <dbReference type="ARBA" id="ARBA00022490"/>
    </source>
</evidence>
<feature type="domain" description="Tetrapyrrole methylase" evidence="6">
    <location>
        <begin position="34"/>
        <end position="216"/>
    </location>
</feature>
<dbReference type="InterPro" id="IPR014776">
    <property type="entry name" value="4pyrrole_Mease_sub2"/>
</dbReference>
<evidence type="ECO:0000256" key="5">
    <source>
        <dbReference type="ARBA" id="ARBA00022691"/>
    </source>
</evidence>
<comment type="caution">
    <text evidence="7">The sequence shown here is derived from an EMBL/GenBank/DDBJ whole genome shotgun (WGS) entry which is preliminary data.</text>
</comment>
<dbReference type="SUPFAM" id="SSF53790">
    <property type="entry name" value="Tetrapyrrole methylase"/>
    <property type="match status" value="1"/>
</dbReference>
<dbReference type="GO" id="GO:0032259">
    <property type="term" value="P:methylation"/>
    <property type="evidence" value="ECO:0007669"/>
    <property type="project" value="UniProtKB-KW"/>
</dbReference>
<evidence type="ECO:0000259" key="6">
    <source>
        <dbReference type="Pfam" id="PF00590"/>
    </source>
</evidence>
<accession>A0A5N1IPS7</accession>
<dbReference type="PANTHER" id="PTHR46111:SF2">
    <property type="entry name" value="SAM-DEPENDENT METHYLTRANSFERASE"/>
    <property type="match status" value="1"/>
</dbReference>
<dbReference type="InterPro" id="IPR008189">
    <property type="entry name" value="rRNA_ssu_MeTfrase_I"/>
</dbReference>
<dbReference type="Gene3D" id="3.30.950.10">
    <property type="entry name" value="Methyltransferase, Cobalt-precorrin-4 Transmethylase, Domain 2"/>
    <property type="match status" value="1"/>
</dbReference>
<dbReference type="Gene3D" id="3.40.1010.10">
    <property type="entry name" value="Cobalt-precorrin-4 Transmethylase, Domain 1"/>
    <property type="match status" value="1"/>
</dbReference>
<protein>
    <submittedName>
        <fullName evidence="7">SAM-dependent methyltransferase</fullName>
    </submittedName>
</protein>
<keyword evidence="1" id="KW-0963">Cytoplasm</keyword>
<keyword evidence="4 7" id="KW-0808">Transferase</keyword>
<gene>
    <name evidence="7" type="ORF">F0P94_17960</name>
</gene>
<dbReference type="PANTHER" id="PTHR46111">
    <property type="entry name" value="RIBOSOMAL RNA SMALL SUBUNIT METHYLTRANSFERASE I"/>
    <property type="match status" value="1"/>
</dbReference>
<evidence type="ECO:0000256" key="3">
    <source>
        <dbReference type="ARBA" id="ARBA00022603"/>
    </source>
</evidence>
<keyword evidence="2" id="KW-0698">rRNA processing</keyword>
<keyword evidence="5" id="KW-0949">S-adenosyl-L-methionine</keyword>
<dbReference type="Pfam" id="PF00590">
    <property type="entry name" value="TP_methylase"/>
    <property type="match status" value="1"/>
</dbReference>
<evidence type="ECO:0000256" key="2">
    <source>
        <dbReference type="ARBA" id="ARBA00022552"/>
    </source>
</evidence>
<sequence>MNKGTLYLIPTVLAEDTAKEVIPPQVINCVAGLDYFLVENARTARRFVKTISPEKVIEQLQFTVVDKDTPAAEVKKALQPILEGRNGGVISEAGCPGIADPGAELAKYAHQFGIKVVPLVGPSAILLALMGSGFNGQSFAFHGYIPIDKKQRFQAIRNLEAEMLKRDQTQIFMETPYRNNQLLSDLMSTLSPGTRLCIAANITAPDELLQTKTVAEWKQKLPDLHKIPTVFLIYKGI</sequence>
<dbReference type="CDD" id="cd11649">
    <property type="entry name" value="RsmI_like"/>
    <property type="match status" value="1"/>
</dbReference>
<name>A0A5N1IPS7_9BACT</name>
<keyword evidence="3 7" id="KW-0489">Methyltransferase</keyword>
<dbReference type="RefSeq" id="WP_150905645.1">
    <property type="nucleotide sequence ID" value="NZ_VTWT01000012.1"/>
</dbReference>
<dbReference type="EMBL" id="VTWT01000012">
    <property type="protein sequence ID" value="KAA9325470.1"/>
    <property type="molecule type" value="Genomic_DNA"/>
</dbReference>